<gene>
    <name evidence="2" type="ORF">V0U79_11535</name>
</gene>
<dbReference type="Proteomes" id="UP001354971">
    <property type="component" value="Unassembled WGS sequence"/>
</dbReference>
<evidence type="ECO:0008006" key="4">
    <source>
        <dbReference type="Google" id="ProtNLM"/>
    </source>
</evidence>
<dbReference type="RefSeq" id="WP_330199666.1">
    <property type="nucleotide sequence ID" value="NZ_JAZDRP010000007.1"/>
</dbReference>
<feature type="transmembrane region" description="Helical" evidence="1">
    <location>
        <begin position="105"/>
        <end position="127"/>
    </location>
</feature>
<dbReference type="PANTHER" id="PTHR28008:SF1">
    <property type="entry name" value="DOMAIN PROTEIN, PUTATIVE (AFU_ORTHOLOGUE AFUA_3G10980)-RELATED"/>
    <property type="match status" value="1"/>
</dbReference>
<keyword evidence="1" id="KW-0812">Transmembrane</keyword>
<name>A0ABU7LSY0_9PROT</name>
<dbReference type="PANTHER" id="PTHR28008">
    <property type="entry name" value="DOMAIN PROTEIN, PUTATIVE (AFU_ORTHOLOGUE AFUA_3G10980)-RELATED"/>
    <property type="match status" value="1"/>
</dbReference>
<keyword evidence="1" id="KW-1133">Transmembrane helix</keyword>
<dbReference type="EMBL" id="JAZDRP010000007">
    <property type="protein sequence ID" value="MEE2527002.1"/>
    <property type="molecule type" value="Genomic_DNA"/>
</dbReference>
<evidence type="ECO:0000256" key="1">
    <source>
        <dbReference type="SAM" id="Phobius"/>
    </source>
</evidence>
<sequence length="130" mass="13766">MDPRSHSTLADPRKSLALRQAAKGMFWLAFAAITVIALLPGPAAPPRLLGTDKIEHAAAFAVLAFLASAGWRGLPLWFIALGLLTHGLLIELIQSSPILQRTMSLADLAADAVGILLGLILVALLGMRRP</sequence>
<accession>A0ABU7LSY0</accession>
<organism evidence="2 3">
    <name type="scientific">Hyphobacterium lacteum</name>
    <dbReference type="NCBI Taxonomy" id="3116575"/>
    <lineage>
        <taxon>Bacteria</taxon>
        <taxon>Pseudomonadati</taxon>
        <taxon>Pseudomonadota</taxon>
        <taxon>Alphaproteobacteria</taxon>
        <taxon>Maricaulales</taxon>
        <taxon>Maricaulaceae</taxon>
        <taxon>Hyphobacterium</taxon>
    </lineage>
</organism>
<comment type="caution">
    <text evidence="2">The sequence shown here is derived from an EMBL/GenBank/DDBJ whole genome shotgun (WGS) entry which is preliminary data.</text>
</comment>
<proteinExistence type="predicted"/>
<feature type="transmembrane region" description="Helical" evidence="1">
    <location>
        <begin position="21"/>
        <end position="39"/>
    </location>
</feature>
<protein>
    <recommendedName>
        <fullName evidence="4">VanZ family protein</fullName>
    </recommendedName>
</protein>
<keyword evidence="3" id="KW-1185">Reference proteome</keyword>
<evidence type="ECO:0000313" key="2">
    <source>
        <dbReference type="EMBL" id="MEE2527002.1"/>
    </source>
</evidence>
<feature type="transmembrane region" description="Helical" evidence="1">
    <location>
        <begin position="74"/>
        <end position="93"/>
    </location>
</feature>
<reference evidence="2 3" key="1">
    <citation type="submission" date="2024-01" db="EMBL/GenBank/DDBJ databases">
        <title>Hyphobacterium bacterium isolated from marine sediment.</title>
        <authorList>
            <person name="Zhao S."/>
        </authorList>
    </citation>
    <scope>NUCLEOTIDE SEQUENCE [LARGE SCALE GENOMIC DNA]</scope>
    <source>
        <strain evidence="3">HN65</strain>
    </source>
</reference>
<evidence type="ECO:0000313" key="3">
    <source>
        <dbReference type="Proteomes" id="UP001354971"/>
    </source>
</evidence>
<keyword evidence="1" id="KW-0472">Membrane</keyword>